<dbReference type="PANTHER" id="PTHR30386">
    <property type="entry name" value="MEMBRANE FUSION SUBUNIT OF EMRAB-TOLC MULTIDRUG EFFLUX PUMP"/>
    <property type="match status" value="1"/>
</dbReference>
<feature type="coiled-coil region" evidence="1">
    <location>
        <begin position="166"/>
        <end position="245"/>
    </location>
</feature>
<evidence type="ECO:0000256" key="2">
    <source>
        <dbReference type="SAM" id="Phobius"/>
    </source>
</evidence>
<feature type="transmembrane region" description="Helical" evidence="2">
    <location>
        <begin position="45"/>
        <end position="64"/>
    </location>
</feature>
<dbReference type="PANTHER" id="PTHR30386:SF27">
    <property type="entry name" value="MEMBRANE FUSION PROTEIN (MFP) FAMILY PROTEIN"/>
    <property type="match status" value="1"/>
</dbReference>
<gene>
    <name evidence="3" type="ORF">AVDCRST_MAG11-138</name>
</gene>
<keyword evidence="1" id="KW-0175">Coiled coil</keyword>
<evidence type="ECO:0000313" key="3">
    <source>
        <dbReference type="EMBL" id="CAA9291357.1"/>
    </source>
</evidence>
<dbReference type="AlphaFoldDB" id="A0A6J4JZL7"/>
<keyword evidence="2" id="KW-0472">Membrane</keyword>
<name>A0A6J4JZL7_9BACT</name>
<organism evidence="3">
    <name type="scientific">uncultured Gemmatimonadaceae bacterium</name>
    <dbReference type="NCBI Taxonomy" id="246130"/>
    <lineage>
        <taxon>Bacteria</taxon>
        <taxon>Pseudomonadati</taxon>
        <taxon>Gemmatimonadota</taxon>
        <taxon>Gemmatimonadia</taxon>
        <taxon>Gemmatimonadales</taxon>
        <taxon>Gemmatimonadaceae</taxon>
        <taxon>environmental samples</taxon>
    </lineage>
</organism>
<dbReference type="EMBL" id="CADCTU010000033">
    <property type="protein sequence ID" value="CAA9291357.1"/>
    <property type="molecule type" value="Genomic_DNA"/>
</dbReference>
<reference evidence="3" key="1">
    <citation type="submission" date="2020-02" db="EMBL/GenBank/DDBJ databases">
        <authorList>
            <person name="Meier V. D."/>
        </authorList>
    </citation>
    <scope>NUCLEOTIDE SEQUENCE</scope>
    <source>
        <strain evidence="3">AVDCRST_MAG11</strain>
    </source>
</reference>
<keyword evidence="2" id="KW-1133">Transmembrane helix</keyword>
<accession>A0A6J4JZL7</accession>
<evidence type="ECO:0000256" key="1">
    <source>
        <dbReference type="SAM" id="Coils"/>
    </source>
</evidence>
<dbReference type="InterPro" id="IPR050739">
    <property type="entry name" value="MFP"/>
</dbReference>
<keyword evidence="2" id="KW-0812">Transmembrane</keyword>
<protein>
    <submittedName>
        <fullName evidence="3">RND efflux system, membrane fusion protein</fullName>
    </submittedName>
</protein>
<dbReference type="Gene3D" id="2.40.50.100">
    <property type="match status" value="1"/>
</dbReference>
<proteinExistence type="predicted"/>
<sequence>MSVARRVSRRLVAMSATSEHAAFDREIATLSSSALLGATPSRRPFVYWIVGLAAAFVAAMFLPWQQNVQAKGELTALSPGDRPQVVPTVIGGRIAEWYVQEGQYVAKGAPLLRIVEVKDAYLDPGTLDRYGEQVSGKQQAIAAKREKVSALGTQIAALERGLVLSLEKGRNKVAQYRAAVAAAELDSAIAEDQYQRRRRLNEDGLSSLNDLQAANLKFQQNAAKLAEKRAELLNAEIELNSVRAEYGDKIAKARAERSATIAEVGEGAADVAKLRNAFDNLAVRNTLYRIDAPQDGYVVQALRAGVGEQVKEGEAVVTIMPARPRQAVAVYVKAMDVPLLSTGRKVRLQFDGWPALQFSGWPSVSVGTFGGEVAVIDRVSQADGTYRVLVTPDPGDEPWPAQLRQGSGVLGWAMLDEVRLGFELWRRLNGFPPSIKPPADAAKSGAKATASK</sequence>